<evidence type="ECO:0000313" key="3">
    <source>
        <dbReference type="Proteomes" id="UP000248889"/>
    </source>
</evidence>
<dbReference type="EMBL" id="QKYN01000037">
    <property type="protein sequence ID" value="RAG85830.1"/>
    <property type="molecule type" value="Genomic_DNA"/>
</dbReference>
<evidence type="ECO:0000313" key="2">
    <source>
        <dbReference type="EMBL" id="RAG85830.1"/>
    </source>
</evidence>
<organism evidence="2 3">
    <name type="scientific">Streptacidiphilus pinicola</name>
    <dbReference type="NCBI Taxonomy" id="2219663"/>
    <lineage>
        <taxon>Bacteria</taxon>
        <taxon>Bacillati</taxon>
        <taxon>Actinomycetota</taxon>
        <taxon>Actinomycetes</taxon>
        <taxon>Kitasatosporales</taxon>
        <taxon>Streptomycetaceae</taxon>
        <taxon>Streptacidiphilus</taxon>
    </lineage>
</organism>
<feature type="transmembrane region" description="Helical" evidence="1">
    <location>
        <begin position="15"/>
        <end position="34"/>
    </location>
</feature>
<keyword evidence="3" id="KW-1185">Reference proteome</keyword>
<keyword evidence="1" id="KW-0472">Membrane</keyword>
<dbReference type="Proteomes" id="UP000248889">
    <property type="component" value="Unassembled WGS sequence"/>
</dbReference>
<sequence length="64" mass="7081">MTRTLLVVPRSKRGLKWVVTVGVAVVFTVVLWLVGIPAPWAEAPIGLLIGRVTFEWINVGRGQR</sequence>
<keyword evidence="1" id="KW-1133">Transmembrane helix</keyword>
<evidence type="ECO:0000256" key="1">
    <source>
        <dbReference type="SAM" id="Phobius"/>
    </source>
</evidence>
<reference evidence="2 3" key="1">
    <citation type="submission" date="2018-06" db="EMBL/GenBank/DDBJ databases">
        <title>Streptacidiphilus pinicola sp. nov., isolated from pine grove soil.</title>
        <authorList>
            <person name="Roh S.G."/>
            <person name="Park S."/>
            <person name="Kim M.-K."/>
            <person name="Yun B.-R."/>
            <person name="Park J."/>
            <person name="Kim M.J."/>
            <person name="Kim Y.S."/>
            <person name="Kim S.B."/>
        </authorList>
    </citation>
    <scope>NUCLEOTIDE SEQUENCE [LARGE SCALE GENOMIC DNA]</scope>
    <source>
        <strain evidence="2 3">MMS16-CNU450</strain>
    </source>
</reference>
<gene>
    <name evidence="2" type="ORF">DN069_10015</name>
</gene>
<keyword evidence="1" id="KW-0812">Transmembrane</keyword>
<comment type="caution">
    <text evidence="2">The sequence shown here is derived from an EMBL/GenBank/DDBJ whole genome shotgun (WGS) entry which is preliminary data.</text>
</comment>
<accession>A0A2X0KG51</accession>
<proteinExistence type="predicted"/>
<protein>
    <submittedName>
        <fullName evidence="2">Uncharacterized protein</fullName>
    </submittedName>
</protein>
<name>A0A2X0KG51_9ACTN</name>
<dbReference type="AlphaFoldDB" id="A0A2X0KG51"/>